<dbReference type="InterPro" id="IPR001278">
    <property type="entry name" value="Arg-tRNA-ligase"/>
</dbReference>
<dbReference type="Pfam" id="PF05746">
    <property type="entry name" value="DALR_1"/>
    <property type="match status" value="1"/>
</dbReference>
<keyword evidence="7" id="KW-0067">ATP-binding</keyword>
<dbReference type="Gene3D" id="3.40.50.620">
    <property type="entry name" value="HUPs"/>
    <property type="match status" value="1"/>
</dbReference>
<evidence type="ECO:0000256" key="4">
    <source>
        <dbReference type="ARBA" id="ARBA00022490"/>
    </source>
</evidence>
<sequence length="170" mass="19329">KRTGEMITLKELVEEVGSDACRFFFLARSADAQMEFDLELAVKESQDNPVYYLQYAYARLAGILRNADENKNDLDNGDVHLLSTQEELTLIRHLLMLPEVVDSIAETMEPHHLPHYTMELAAAFHSFYDRCRVISDDKALTSARVKLTKASKISFGRCLSLMGINSPERM</sequence>
<dbReference type="AlphaFoldDB" id="A0A382XJL9"/>
<dbReference type="GO" id="GO:0005524">
    <property type="term" value="F:ATP binding"/>
    <property type="evidence" value="ECO:0007669"/>
    <property type="project" value="UniProtKB-KW"/>
</dbReference>
<organism evidence="12">
    <name type="scientific">marine metagenome</name>
    <dbReference type="NCBI Taxonomy" id="408172"/>
    <lineage>
        <taxon>unclassified sequences</taxon>
        <taxon>metagenomes</taxon>
        <taxon>ecological metagenomes</taxon>
    </lineage>
</organism>
<comment type="catalytic activity">
    <reaction evidence="10">
        <text>tRNA(Arg) + L-arginine + ATP = L-arginyl-tRNA(Arg) + AMP + diphosphate</text>
        <dbReference type="Rhea" id="RHEA:20301"/>
        <dbReference type="Rhea" id="RHEA-COMP:9658"/>
        <dbReference type="Rhea" id="RHEA-COMP:9673"/>
        <dbReference type="ChEBI" id="CHEBI:30616"/>
        <dbReference type="ChEBI" id="CHEBI:32682"/>
        <dbReference type="ChEBI" id="CHEBI:33019"/>
        <dbReference type="ChEBI" id="CHEBI:78442"/>
        <dbReference type="ChEBI" id="CHEBI:78513"/>
        <dbReference type="ChEBI" id="CHEBI:456215"/>
        <dbReference type="EC" id="6.1.1.19"/>
    </reaction>
</comment>
<evidence type="ECO:0000256" key="1">
    <source>
        <dbReference type="ARBA" id="ARBA00004496"/>
    </source>
</evidence>
<dbReference type="Gene3D" id="1.10.730.10">
    <property type="entry name" value="Isoleucyl-tRNA Synthetase, Domain 1"/>
    <property type="match status" value="1"/>
</dbReference>
<evidence type="ECO:0000256" key="8">
    <source>
        <dbReference type="ARBA" id="ARBA00022917"/>
    </source>
</evidence>
<comment type="similarity">
    <text evidence="2">Belongs to the class-I aminoacyl-tRNA synthetase family.</text>
</comment>
<feature type="domain" description="DALR anticodon binding" evidence="11">
    <location>
        <begin position="53"/>
        <end position="170"/>
    </location>
</feature>
<name>A0A382XJL9_9ZZZZ</name>
<evidence type="ECO:0000256" key="3">
    <source>
        <dbReference type="ARBA" id="ARBA00012837"/>
    </source>
</evidence>
<keyword evidence="8" id="KW-0648">Protein biosynthesis</keyword>
<dbReference type="InterPro" id="IPR014729">
    <property type="entry name" value="Rossmann-like_a/b/a_fold"/>
</dbReference>
<dbReference type="EMBL" id="UINC01167800">
    <property type="protein sequence ID" value="SVD70498.1"/>
    <property type="molecule type" value="Genomic_DNA"/>
</dbReference>
<keyword evidence="5" id="KW-0436">Ligase</keyword>
<dbReference type="PANTHER" id="PTHR11956:SF5">
    <property type="entry name" value="ARGININE--TRNA LIGASE, CYTOPLASMIC"/>
    <property type="match status" value="1"/>
</dbReference>
<evidence type="ECO:0000313" key="12">
    <source>
        <dbReference type="EMBL" id="SVD70498.1"/>
    </source>
</evidence>
<dbReference type="SMART" id="SM00836">
    <property type="entry name" value="DALR_1"/>
    <property type="match status" value="1"/>
</dbReference>
<gene>
    <name evidence="12" type="ORF">METZ01_LOCUS423352</name>
</gene>
<dbReference type="SUPFAM" id="SSF52374">
    <property type="entry name" value="Nucleotidylyl transferase"/>
    <property type="match status" value="1"/>
</dbReference>
<evidence type="ECO:0000256" key="5">
    <source>
        <dbReference type="ARBA" id="ARBA00022598"/>
    </source>
</evidence>
<dbReference type="InterPro" id="IPR009080">
    <property type="entry name" value="tRNAsynth_Ia_anticodon-bd"/>
</dbReference>
<evidence type="ECO:0000259" key="11">
    <source>
        <dbReference type="SMART" id="SM00836"/>
    </source>
</evidence>
<dbReference type="EC" id="6.1.1.19" evidence="3"/>
<comment type="subcellular location">
    <subcellularLocation>
        <location evidence="1">Cytoplasm</location>
    </subcellularLocation>
</comment>
<evidence type="ECO:0000256" key="10">
    <source>
        <dbReference type="ARBA" id="ARBA00049339"/>
    </source>
</evidence>
<evidence type="ECO:0000256" key="9">
    <source>
        <dbReference type="ARBA" id="ARBA00023146"/>
    </source>
</evidence>
<feature type="non-terminal residue" evidence="12">
    <location>
        <position position="1"/>
    </location>
</feature>
<evidence type="ECO:0000256" key="7">
    <source>
        <dbReference type="ARBA" id="ARBA00022840"/>
    </source>
</evidence>
<dbReference type="FunFam" id="1.10.730.10:FF:000008">
    <property type="entry name" value="Arginine--tRNA ligase"/>
    <property type="match status" value="1"/>
</dbReference>
<dbReference type="InterPro" id="IPR008909">
    <property type="entry name" value="DALR_anticod-bd"/>
</dbReference>
<evidence type="ECO:0000256" key="2">
    <source>
        <dbReference type="ARBA" id="ARBA00005594"/>
    </source>
</evidence>
<accession>A0A382XJL9</accession>
<dbReference type="GO" id="GO:0005737">
    <property type="term" value="C:cytoplasm"/>
    <property type="evidence" value="ECO:0007669"/>
    <property type="project" value="UniProtKB-SubCell"/>
</dbReference>
<keyword evidence="4" id="KW-0963">Cytoplasm</keyword>
<proteinExistence type="inferred from homology"/>
<keyword evidence="9" id="KW-0030">Aminoacyl-tRNA synthetase</keyword>
<evidence type="ECO:0000256" key="6">
    <source>
        <dbReference type="ARBA" id="ARBA00022741"/>
    </source>
</evidence>
<dbReference type="GO" id="GO:0004814">
    <property type="term" value="F:arginine-tRNA ligase activity"/>
    <property type="evidence" value="ECO:0007669"/>
    <property type="project" value="UniProtKB-EC"/>
</dbReference>
<dbReference type="SUPFAM" id="SSF47323">
    <property type="entry name" value="Anticodon-binding domain of a subclass of class I aminoacyl-tRNA synthetases"/>
    <property type="match status" value="1"/>
</dbReference>
<reference evidence="12" key="1">
    <citation type="submission" date="2018-05" db="EMBL/GenBank/DDBJ databases">
        <authorList>
            <person name="Lanie J.A."/>
            <person name="Ng W.-L."/>
            <person name="Kazmierczak K.M."/>
            <person name="Andrzejewski T.M."/>
            <person name="Davidsen T.M."/>
            <person name="Wayne K.J."/>
            <person name="Tettelin H."/>
            <person name="Glass J.I."/>
            <person name="Rusch D."/>
            <person name="Podicherti R."/>
            <person name="Tsui H.-C.T."/>
            <person name="Winkler M.E."/>
        </authorList>
    </citation>
    <scope>NUCLEOTIDE SEQUENCE</scope>
</reference>
<keyword evidence="6" id="KW-0547">Nucleotide-binding</keyword>
<protein>
    <recommendedName>
        <fullName evidence="3">arginine--tRNA ligase</fullName>
        <ecNumber evidence="3">6.1.1.19</ecNumber>
    </recommendedName>
</protein>
<dbReference type="GO" id="GO:0006420">
    <property type="term" value="P:arginyl-tRNA aminoacylation"/>
    <property type="evidence" value="ECO:0007669"/>
    <property type="project" value="InterPro"/>
</dbReference>
<dbReference type="PANTHER" id="PTHR11956">
    <property type="entry name" value="ARGINYL-TRNA SYNTHETASE"/>
    <property type="match status" value="1"/>
</dbReference>